<dbReference type="Pfam" id="PF13715">
    <property type="entry name" value="CarbopepD_reg_2"/>
    <property type="match status" value="1"/>
</dbReference>
<organism evidence="1 2">
    <name type="scientific">Arenibacter certesii</name>
    <dbReference type="NCBI Taxonomy" id="228955"/>
    <lineage>
        <taxon>Bacteria</taxon>
        <taxon>Pseudomonadati</taxon>
        <taxon>Bacteroidota</taxon>
        <taxon>Flavobacteriia</taxon>
        <taxon>Flavobacteriales</taxon>
        <taxon>Flavobacteriaceae</taxon>
        <taxon>Arenibacter</taxon>
    </lineage>
</organism>
<sequence length="888" mass="100996">MKNNLTLFISFLFCIGIYSQVVTLNGTVSDSLNNPLAYSTLIAKPVDSDRSLLFTTTNNQGEFKLQLHNDLQYTITVSMLGFKTLDFSHTALEDFKMDIQLSTDVTKLDAVTVVMELPISIKKDTIIYRVDKFVTGEERKLKNILEKLPGIEVDKDGTVTSQGKKVTHVLVENKSFFGGNSKLAVDNIPANAVNEVEIIDDYNEISFLKGMTRTDNMAMNIKLKEGKKNFVFGDIEAGKGNESFYKAHANLFYYRPELNINFIGGLNNTGEKTFTFKDYQNFTGGPSSNFNARDMAERKTISDAIEVTDVTKSENTVGALNITKTLNDKIDLSSYLIFSGSKYENRMEATNDYMLPDNSFLEKVTNTGTFHKKLGLGKIKLTYAPNTLEQWSFDIMAKGTDNTDQNSILSIINTTEQSFNSLDDSEDVYANGNVEWHKKLSSKHAFSSSANFEFDKNNTNIFWDTNRAISQGIVPLEPDDIYRLELLRQVQNSTVSGIFKHYWNIDNFNILHATFGNQYKAYQFVTNDSQLLDDGTINDFSSNGFGNDLSFRLNDLYAGMYYNARVGEFEFHQSLFLHNYSWSIDQANIINKNKWVLLPDVSIRRRSSSSGAFLRLDSKLKSSFSDAERLAGKYYLQSYNSVYIGNEDLENDLSHYSSLTYSRSSLLRGLYVLGVMSYEYRINEITNSIITEGQDRLTSPIRLSAPNQNLNGTIIAKKSTRNFKYSLTTRLNSSRSSQQINGTISDYKNTTGSYRLSAQTLHKEFPIIEVGFKQSLGNYGSNNHTFNFLTNEPFISVEYDFLKNFIGSFDYTHYRYQNKSTDSSHEFSIGNASFYYGKENSAWDFKLSVQNLFDIRYKNQNSFNDFIVSDQNIFVLPRIAMLSLIYKL</sequence>
<evidence type="ECO:0008006" key="3">
    <source>
        <dbReference type="Google" id="ProtNLM"/>
    </source>
</evidence>
<dbReference type="SUPFAM" id="SSF49464">
    <property type="entry name" value="Carboxypeptidase regulatory domain-like"/>
    <property type="match status" value="1"/>
</dbReference>
<keyword evidence="2" id="KW-1185">Reference proteome</keyword>
<accession>A0A918J6N1</accession>
<dbReference type="SUPFAM" id="SSF56935">
    <property type="entry name" value="Porins"/>
    <property type="match status" value="1"/>
</dbReference>
<evidence type="ECO:0000313" key="2">
    <source>
        <dbReference type="Proteomes" id="UP000634668"/>
    </source>
</evidence>
<dbReference type="Proteomes" id="UP000634668">
    <property type="component" value="Unassembled WGS sequence"/>
</dbReference>
<proteinExistence type="predicted"/>
<reference evidence="1" key="2">
    <citation type="submission" date="2020-09" db="EMBL/GenBank/DDBJ databases">
        <authorList>
            <person name="Sun Q."/>
            <person name="Kim S."/>
        </authorList>
    </citation>
    <scope>NUCLEOTIDE SEQUENCE</scope>
    <source>
        <strain evidence="1">KCTC 12113</strain>
    </source>
</reference>
<dbReference type="EMBL" id="BMWP01000064">
    <property type="protein sequence ID" value="GGW51917.1"/>
    <property type="molecule type" value="Genomic_DNA"/>
</dbReference>
<dbReference type="RefSeq" id="WP_026814998.1">
    <property type="nucleotide sequence ID" value="NZ_BMWP01000064.1"/>
</dbReference>
<protein>
    <recommendedName>
        <fullName evidence="3">TonB-dependent receptor</fullName>
    </recommendedName>
</protein>
<gene>
    <name evidence="1" type="ORF">GCM10007383_38990</name>
</gene>
<comment type="caution">
    <text evidence="1">The sequence shown here is derived from an EMBL/GenBank/DDBJ whole genome shotgun (WGS) entry which is preliminary data.</text>
</comment>
<dbReference type="InterPro" id="IPR008969">
    <property type="entry name" value="CarboxyPept-like_regulatory"/>
</dbReference>
<reference evidence="1" key="1">
    <citation type="journal article" date="2014" name="Int. J. Syst. Evol. Microbiol.">
        <title>Complete genome sequence of Corynebacterium casei LMG S-19264T (=DSM 44701T), isolated from a smear-ripened cheese.</title>
        <authorList>
            <consortium name="US DOE Joint Genome Institute (JGI-PGF)"/>
            <person name="Walter F."/>
            <person name="Albersmeier A."/>
            <person name="Kalinowski J."/>
            <person name="Ruckert C."/>
        </authorList>
    </citation>
    <scope>NUCLEOTIDE SEQUENCE</scope>
    <source>
        <strain evidence="1">KCTC 12113</strain>
    </source>
</reference>
<dbReference type="AlphaFoldDB" id="A0A918J6N1"/>
<name>A0A918J6N1_9FLAO</name>
<evidence type="ECO:0000313" key="1">
    <source>
        <dbReference type="EMBL" id="GGW51917.1"/>
    </source>
</evidence>